<dbReference type="Proteomes" id="UP000286137">
    <property type="component" value="Unassembled WGS sequence"/>
</dbReference>
<evidence type="ECO:0000313" key="5">
    <source>
        <dbReference type="Proteomes" id="UP000284472"/>
    </source>
</evidence>
<organism evidence="2 5">
    <name type="scientific">Mediterraneibacter gnavus</name>
    <name type="common">Ruminococcus gnavus</name>
    <dbReference type="NCBI Taxonomy" id="33038"/>
    <lineage>
        <taxon>Bacteria</taxon>
        <taxon>Bacillati</taxon>
        <taxon>Bacillota</taxon>
        <taxon>Clostridia</taxon>
        <taxon>Lachnospirales</taxon>
        <taxon>Lachnospiraceae</taxon>
        <taxon>Mediterraneibacter</taxon>
    </lineage>
</organism>
<protein>
    <submittedName>
        <fullName evidence="2">Uncharacterized protein</fullName>
    </submittedName>
</protein>
<evidence type="ECO:0000313" key="6">
    <source>
        <dbReference type="Proteomes" id="UP000286137"/>
    </source>
</evidence>
<evidence type="ECO:0000313" key="4">
    <source>
        <dbReference type="Proteomes" id="UP000283981"/>
    </source>
</evidence>
<evidence type="ECO:0000313" key="2">
    <source>
        <dbReference type="EMBL" id="RHC99922.1"/>
    </source>
</evidence>
<proteinExistence type="predicted"/>
<evidence type="ECO:0000313" key="3">
    <source>
        <dbReference type="EMBL" id="RHG78761.1"/>
    </source>
</evidence>
<dbReference type="EMBL" id="QRTJ01000097">
    <property type="protein sequence ID" value="RGQ56603.1"/>
    <property type="molecule type" value="Genomic_DNA"/>
</dbReference>
<gene>
    <name evidence="3" type="ORF">DW243_17140</name>
    <name evidence="2" type="ORF">DW812_17600</name>
    <name evidence="1" type="ORF">DWY88_18615</name>
</gene>
<dbReference type="Proteomes" id="UP000284472">
    <property type="component" value="Unassembled WGS sequence"/>
</dbReference>
<reference evidence="4 5" key="1">
    <citation type="submission" date="2018-08" db="EMBL/GenBank/DDBJ databases">
        <title>A genome reference for cultivated species of the human gut microbiota.</title>
        <authorList>
            <person name="Zou Y."/>
            <person name="Xue W."/>
            <person name="Luo G."/>
        </authorList>
    </citation>
    <scope>NUCLEOTIDE SEQUENCE [LARGE SCALE GENOMIC DNA]</scope>
    <source>
        <strain evidence="1 6">AF27-4BH</strain>
        <strain evidence="3 4">AM21-18</strain>
        <strain evidence="2 5">AM32-6</strain>
    </source>
</reference>
<dbReference type="Proteomes" id="UP000283981">
    <property type="component" value="Unassembled WGS sequence"/>
</dbReference>
<dbReference type="EMBL" id="QSIR01000050">
    <property type="protein sequence ID" value="RHC99922.1"/>
    <property type="molecule type" value="Genomic_DNA"/>
</dbReference>
<name>A0A414CWL9_MEDGN</name>
<comment type="caution">
    <text evidence="2">The sequence shown here is derived from an EMBL/GenBank/DDBJ whole genome shotgun (WGS) entry which is preliminary data.</text>
</comment>
<sequence length="223" mass="26029">MILTDLDICVLALESTHNVKKMEKCLPYGVKNKLKWKNGLFIKKSVKKVNNQLQSLEMSENKKFTEIITTILFPKMIYAFFKKDALVMQIFISETKKVKFININNEAHEILEIMDEEIALEEYIGFSKSIFYNNIFYDSELNTFEKIQDNYVKGKALGEKLESICEFCDQLENPDYTLIISSCEDDEKMVENIVWNIDDNKIKFCSTQNKISNSKIRMGMKSC</sequence>
<dbReference type="RefSeq" id="WP_117995384.1">
    <property type="nucleotide sequence ID" value="NZ_BAABXJ010000001.1"/>
</dbReference>
<dbReference type="AlphaFoldDB" id="A0A414CWL9"/>
<dbReference type="EMBL" id="QRIS01000049">
    <property type="protein sequence ID" value="RHG78761.1"/>
    <property type="molecule type" value="Genomic_DNA"/>
</dbReference>
<evidence type="ECO:0000313" key="1">
    <source>
        <dbReference type="EMBL" id="RGQ56603.1"/>
    </source>
</evidence>
<accession>A0A414CWL9</accession>